<evidence type="ECO:0000313" key="1">
    <source>
        <dbReference type="EMBL" id="ONI38572.1"/>
    </source>
</evidence>
<dbReference type="EMBL" id="LJHD01000286">
    <property type="protein sequence ID" value="ONI38572.1"/>
    <property type="molecule type" value="Genomic_DNA"/>
</dbReference>
<organism evidence="1 2">
    <name type="scientific">Candidatus Epulonipiscium fishelsonii</name>
    <dbReference type="NCBI Taxonomy" id="77094"/>
    <lineage>
        <taxon>Bacteria</taxon>
        <taxon>Bacillati</taxon>
        <taxon>Bacillota</taxon>
        <taxon>Clostridia</taxon>
        <taxon>Lachnospirales</taxon>
        <taxon>Lachnospiraceae</taxon>
        <taxon>Candidatus Epulonipiscium</taxon>
    </lineage>
</organism>
<protein>
    <submittedName>
        <fullName evidence="1">Uncharacterized protein</fullName>
    </submittedName>
</protein>
<proteinExistence type="predicted"/>
<evidence type="ECO:0000313" key="2">
    <source>
        <dbReference type="Proteomes" id="UP000188637"/>
    </source>
</evidence>
<keyword evidence="2" id="KW-1185">Reference proteome</keyword>
<dbReference type="Proteomes" id="UP000188637">
    <property type="component" value="Unassembled WGS sequence"/>
</dbReference>
<gene>
    <name evidence="1" type="ORF">AN640_02375</name>
</gene>
<accession>A0ACC8X8T9</accession>
<name>A0ACC8X8T9_9FIRM</name>
<reference evidence="1" key="1">
    <citation type="submission" date="2016-08" db="EMBL/GenBank/DDBJ databases">
        <authorList>
            <person name="Ngugi D.K."/>
            <person name="Miyake S."/>
            <person name="Stingl U."/>
        </authorList>
    </citation>
    <scope>NUCLEOTIDE SEQUENCE</scope>
    <source>
        <strain evidence="1">SCG-D08WGA-EpuloA1</strain>
    </source>
</reference>
<comment type="caution">
    <text evidence="1">The sequence shown here is derived from an EMBL/GenBank/DDBJ whole genome shotgun (WGS) entry which is preliminary data.</text>
</comment>
<sequence>MKSTLTVDEANSIEQQLLHDVGYTAKQNGYPIVDTNQTLFYSNNAIIESPQKDEPFYGQDATYIINPPSYTNNNDGTITDNITGLMWQQDPGEKMTWPEAVENLKKINEEGFLGYSDWRIPSIKELYSLVDFSGFTRKSSSTSVPYIDTNYFVFNYGDYAGEPRFIDSQILSSTIYNSTTMANNTTVFGYNFADGRIKGYEIDKKFYCYYVRENTSYGQNLFIDNGDETITDEATNLMWTKNDSGFYKAGTLKDGTLNWEEALNWVQEMNAQNFLGYSDWRLPNIKELHSIVDYTKSPKTITPAISEDFTCTPIINAFNQDDFGYYWSSTTHDDTAASPIEYNAASYMVFGSAMGSMHNEIVDAHGSGSQKSDPKTGSRENYPAPDIMAPQGDEQRVYNLVRLVRSSN</sequence>